<evidence type="ECO:0000313" key="2">
    <source>
        <dbReference type="EMBL" id="CCF60541.1"/>
    </source>
</evidence>
<dbReference type="FunCoup" id="H2B1P1">
    <property type="interactions" value="29"/>
</dbReference>
<evidence type="ECO:0000256" key="1">
    <source>
        <dbReference type="SAM" id="MobiDB-lite"/>
    </source>
</evidence>
<evidence type="ECO:0000313" key="3">
    <source>
        <dbReference type="Proteomes" id="UP000005220"/>
    </source>
</evidence>
<dbReference type="AlphaFoldDB" id="H2B1P1"/>
<feature type="compositionally biased region" description="Polar residues" evidence="1">
    <location>
        <begin position="32"/>
        <end position="52"/>
    </location>
</feature>
<dbReference type="GO" id="GO:0031507">
    <property type="term" value="P:heterochromatin formation"/>
    <property type="evidence" value="ECO:0007669"/>
    <property type="project" value="EnsemblFungi"/>
</dbReference>
<reference evidence="2 3" key="1">
    <citation type="journal article" date="2011" name="Proc. Natl. Acad. Sci. U.S.A.">
        <title>Evolutionary erosion of yeast sex chromosomes by mating-type switching accidents.</title>
        <authorList>
            <person name="Gordon J.L."/>
            <person name="Armisen D."/>
            <person name="Proux-Wera E."/>
            <person name="Oheigeartaigh S.S."/>
            <person name="Byrne K.P."/>
            <person name="Wolfe K.H."/>
        </authorList>
    </citation>
    <scope>NUCLEOTIDE SEQUENCE [LARGE SCALE GENOMIC DNA]</scope>
    <source>
        <strain evidence="3">ATCC 22294 / BCRC 22015 / CBS 2517 / CECT 1963 / NBRC 1671 / NRRL Y-8276</strain>
    </source>
</reference>
<dbReference type="OrthoDB" id="4070576at2759"/>
<feature type="compositionally biased region" description="Polar residues" evidence="1">
    <location>
        <begin position="67"/>
        <end position="76"/>
    </location>
</feature>
<sequence length="179" mass="20634">MAEQNSTHDFETSLNNMEPNMNIPSDPPEPSLSEQTTPQKTASNSELSSSAPRSIVGDIISNRSKKSSFPTSSPIFNNEKKAAQRNRTRQSRRETSTLQKRGGLDAMEKFIMESEQRDEMENLNLQAMNHSIPFDHITTLEEEQREQIELEDDDLLQFIEHREEYERELEQLLSEFSVT</sequence>
<dbReference type="GO" id="GO:0006606">
    <property type="term" value="P:protein import into nucleus"/>
    <property type="evidence" value="ECO:0007669"/>
    <property type="project" value="EnsemblFungi"/>
</dbReference>
<feature type="compositionally biased region" description="Basic and acidic residues" evidence="1">
    <location>
        <begin position="1"/>
        <end position="11"/>
    </location>
</feature>
<dbReference type="HOGENOM" id="CLU_128856_0_0_1"/>
<organism evidence="2 3">
    <name type="scientific">Kazachstania africana (strain ATCC 22294 / BCRC 22015 / CBS 2517 / CECT 1963 / NBRC 1671 / NRRL Y-8276)</name>
    <name type="common">Yeast</name>
    <name type="synonym">Kluyveromyces africanus</name>
    <dbReference type="NCBI Taxonomy" id="1071382"/>
    <lineage>
        <taxon>Eukaryota</taxon>
        <taxon>Fungi</taxon>
        <taxon>Dikarya</taxon>
        <taxon>Ascomycota</taxon>
        <taxon>Saccharomycotina</taxon>
        <taxon>Saccharomycetes</taxon>
        <taxon>Saccharomycetales</taxon>
        <taxon>Saccharomycetaceae</taxon>
        <taxon>Kazachstania</taxon>
    </lineage>
</organism>
<dbReference type="GO" id="GO:0060590">
    <property type="term" value="F:ATPase regulator activity"/>
    <property type="evidence" value="ECO:0007669"/>
    <property type="project" value="EnsemblFungi"/>
</dbReference>
<gene>
    <name evidence="2" type="primary">KAFR0K01870</name>
    <name evidence="2" type="ORF">KAFR_0K01870</name>
</gene>
<dbReference type="GO" id="GO:0010526">
    <property type="term" value="P:transposable element silencing"/>
    <property type="evidence" value="ECO:0007669"/>
    <property type="project" value="EnsemblFungi"/>
</dbReference>
<dbReference type="KEGG" id="kaf:KAFR_0K01870"/>
<dbReference type="GO" id="GO:0140597">
    <property type="term" value="F:protein carrier chaperone"/>
    <property type="evidence" value="ECO:0007669"/>
    <property type="project" value="EnsemblFungi"/>
</dbReference>
<accession>H2B1P1</accession>
<dbReference type="RefSeq" id="XP_003959676.1">
    <property type="nucleotide sequence ID" value="XM_003959627.1"/>
</dbReference>
<keyword evidence="3" id="KW-1185">Reference proteome</keyword>
<name>H2B1P1_KAZAF</name>
<dbReference type="GO" id="GO:0000723">
    <property type="term" value="P:telomere maintenance"/>
    <property type="evidence" value="ECO:0007669"/>
    <property type="project" value="EnsemblFungi"/>
</dbReference>
<protein>
    <submittedName>
        <fullName evidence="2">Uncharacterized protein</fullName>
    </submittedName>
</protein>
<dbReference type="eggNOG" id="ENOG502S9AV">
    <property type="taxonomic scope" value="Eukaryota"/>
</dbReference>
<dbReference type="InParanoid" id="H2B1P1"/>
<dbReference type="EMBL" id="HE650831">
    <property type="protein sequence ID" value="CCF60541.1"/>
    <property type="molecule type" value="Genomic_DNA"/>
</dbReference>
<proteinExistence type="predicted"/>
<dbReference type="GO" id="GO:0000727">
    <property type="term" value="P:double-strand break repair via break-induced replication"/>
    <property type="evidence" value="ECO:0007669"/>
    <property type="project" value="EnsemblFungi"/>
</dbReference>
<feature type="region of interest" description="Disordered" evidence="1">
    <location>
        <begin position="1"/>
        <end position="101"/>
    </location>
</feature>
<dbReference type="Proteomes" id="UP000005220">
    <property type="component" value="Chromosome 11"/>
</dbReference>
<dbReference type="GeneID" id="13886730"/>
<feature type="compositionally biased region" description="Polar residues" evidence="1">
    <location>
        <begin position="12"/>
        <end position="23"/>
    </location>
</feature>